<dbReference type="GeneID" id="65119141"/>
<name>A0A482J8X5_9CAUD</name>
<evidence type="ECO:0000256" key="1">
    <source>
        <dbReference type="SAM" id="MobiDB-lite"/>
    </source>
</evidence>
<dbReference type="KEGG" id="vg:65119141"/>
<feature type="region of interest" description="Disordered" evidence="1">
    <location>
        <begin position="1"/>
        <end position="23"/>
    </location>
</feature>
<dbReference type="InterPro" id="IPR055616">
    <property type="entry name" value="DUF7192"/>
</dbReference>
<keyword evidence="4" id="KW-1185">Reference proteome</keyword>
<proteinExistence type="predicted"/>
<protein>
    <recommendedName>
        <fullName evidence="2">DUF7192 domain-containing protein</fullName>
    </recommendedName>
</protein>
<sequence>MDLTTATPHERTRAMRTSQPHRKVVQHSYDSLDEFASHQNANRNYRLTGSASSNREFSGVSSFSEAVNRAKAGLPEVGVRALDASKSLTDAVSRQIEAIDMHSVFDVSGAYVDMGRFVTGEPECMIENYIQTTNTQKPVVTIVCNVAASAGVDKRDLEERGRLVVALVKAIEMSGRTTELFADFTCTHHWSEPKDYFRVSVKVKNASAPLDMGAVMYAFSDPSMLRVLCFNAMHEMPKDMRQRYSVPGCYGYPAKGENYVAESYGADAVYIPATRLGDNAEKLVTDILKRLGIA</sequence>
<evidence type="ECO:0000259" key="2">
    <source>
        <dbReference type="Pfam" id="PF23822"/>
    </source>
</evidence>
<dbReference type="Proteomes" id="UP000294870">
    <property type="component" value="Segment"/>
</dbReference>
<gene>
    <name evidence="3" type="primary">122</name>
    <name evidence="3" type="ORF">SEA_SILVERLEAF_125</name>
</gene>
<organism evidence="3 4">
    <name type="scientific">Mycobacterium phage Silverleaf</name>
    <dbReference type="NCBI Taxonomy" id="2517969"/>
    <lineage>
        <taxon>Viruses</taxon>
        <taxon>Duplodnaviria</taxon>
        <taxon>Heunggongvirae</taxon>
        <taxon>Uroviricota</taxon>
        <taxon>Caudoviricetes</taxon>
        <taxon>Vilmaviridae</taxon>
        <taxon>Lclasvirinae</taxon>
        <taxon>Bronvirus</taxon>
        <taxon>Bronvirus silverleaf</taxon>
    </lineage>
</organism>
<evidence type="ECO:0000313" key="3">
    <source>
        <dbReference type="EMBL" id="QBP29198.1"/>
    </source>
</evidence>
<dbReference type="Pfam" id="PF23822">
    <property type="entry name" value="DUF7192"/>
    <property type="match status" value="1"/>
</dbReference>
<feature type="domain" description="DUF7192" evidence="2">
    <location>
        <begin position="15"/>
        <end position="293"/>
    </location>
</feature>
<dbReference type="RefSeq" id="YP_010101420.1">
    <property type="nucleotide sequence ID" value="NC_055790.1"/>
</dbReference>
<dbReference type="EMBL" id="MK494092">
    <property type="protein sequence ID" value="QBP29198.1"/>
    <property type="molecule type" value="Genomic_DNA"/>
</dbReference>
<accession>A0A482J8X5</accession>
<reference evidence="3 4" key="1">
    <citation type="submission" date="2019-02" db="EMBL/GenBank/DDBJ databases">
        <authorList>
            <person name="Valenzuela R.K."/>
            <person name="Sawyer E."/>
            <person name="Patton C.J."/>
            <person name="Kotturi H."/>
            <person name="Garlena R.A."/>
            <person name="Russell D.A."/>
            <person name="Pope W.H."/>
            <person name="Jacobs-Sera D."/>
            <person name="Hatfull G.F."/>
        </authorList>
    </citation>
    <scope>NUCLEOTIDE SEQUENCE [LARGE SCALE GENOMIC DNA]</scope>
</reference>
<evidence type="ECO:0000313" key="4">
    <source>
        <dbReference type="Proteomes" id="UP000294870"/>
    </source>
</evidence>